<protein>
    <submittedName>
        <fullName evidence="2">Uncharacterized protein</fullName>
    </submittedName>
</protein>
<dbReference type="AlphaFoldDB" id="A0AB39A6Z3"/>
<proteinExistence type="predicted"/>
<feature type="transmembrane region" description="Helical" evidence="1">
    <location>
        <begin position="320"/>
        <end position="337"/>
    </location>
</feature>
<gene>
    <name evidence="2" type="primary">orf397</name>
</gene>
<keyword evidence="2" id="KW-0496">Mitochondrion</keyword>
<name>A0AB39A6Z3_9BASI</name>
<sequence length="397" mass="45877">MFFVVLHYYNNVINTKTIKENNKTDNNNNFSTISKFDIFYYFSNDNNVTIFKYKDPILHTSSIEACGNSDMNLNNNNINDTITSSGVISTINREIPIGLINTKLSTDKILLVKNSYVSSSYKKDNKSITNPDIVEQTTMYRSISPGISTIFECTDKKWMTNTFSKFIYTSMPFSTIYCDNKVELSKADITIVDGKAVVVDMFNPIESDDYRFLPYYIKVPAKHIINKFMITKNEEISLLYPNREFLEKVVASETLPKDCNTRLFINHILTQQDLLDSIVIMLIALILIFVISGLNNHKTQIKEYFKIYYPSLLFIFEKDIYRNIFIIITLIIIFILVKEIDNSFKYINYLNERPIPIGHGAVLDEYVEAIIKKVNNKNKAPLFFQTEKIKCAARSAV</sequence>
<reference evidence="2" key="1">
    <citation type="submission" date="2024-07" db="EMBL/GenBank/DDBJ databases">
        <title>Mitochondrial DNA of the basidiomycete Jaminaea phylloscopi.</title>
        <authorList>
            <person name="Brejova B."/>
            <person name="Hodorova V."/>
            <person name="Nosek J."/>
        </authorList>
    </citation>
    <scope>NUCLEOTIDE SEQUENCE</scope>
</reference>
<accession>A0AB39A6Z3</accession>
<feature type="transmembrane region" description="Helical" evidence="1">
    <location>
        <begin position="274"/>
        <end position="294"/>
    </location>
</feature>
<keyword evidence="1" id="KW-0812">Transmembrane</keyword>
<keyword evidence="1" id="KW-0472">Membrane</keyword>
<evidence type="ECO:0000256" key="1">
    <source>
        <dbReference type="SAM" id="Phobius"/>
    </source>
</evidence>
<geneLocation type="mitochondrion" evidence="2"/>
<organism evidence="2">
    <name type="scientific">Parajaminaea phylloscopi</name>
    <dbReference type="NCBI Taxonomy" id="1463510"/>
    <lineage>
        <taxon>Eukaryota</taxon>
        <taxon>Fungi</taxon>
        <taxon>Dikarya</taxon>
        <taxon>Basidiomycota</taxon>
        <taxon>Ustilaginomycotina</taxon>
        <taxon>Exobasidiomycetes</taxon>
        <taxon>Microstromatales</taxon>
        <taxon>Microstromatales incertae sedis</taxon>
        <taxon>Parajaminaea</taxon>
    </lineage>
</organism>
<keyword evidence="1" id="KW-1133">Transmembrane helix</keyword>
<evidence type="ECO:0000313" key="2">
    <source>
        <dbReference type="EMBL" id="XDF86553.1"/>
    </source>
</evidence>
<dbReference type="EMBL" id="PP995849">
    <property type="protein sequence ID" value="XDF86553.1"/>
    <property type="molecule type" value="Genomic_DNA"/>
</dbReference>